<accession>A0A2Z3JFW8</accession>
<keyword evidence="1" id="KW-0812">Transmembrane</keyword>
<sequence length="77" mass="8328">MLISLRKRAAWLLALALLGTVAAWFLPLAPAVWGLLSAGWMLLLIGYVAGSSWRRHRDDMVFPAQPGGASQQNSGHS</sequence>
<evidence type="ECO:0000313" key="3">
    <source>
        <dbReference type="Proteomes" id="UP000245368"/>
    </source>
</evidence>
<name>A0A2Z3JFW8_9DEIO</name>
<reference evidence="2 3" key="1">
    <citation type="submission" date="2018-05" db="EMBL/GenBank/DDBJ databases">
        <title>Complete Genome Sequence of Deinococcus sp. strain 17bor-2.</title>
        <authorList>
            <person name="Srinivasan S."/>
        </authorList>
    </citation>
    <scope>NUCLEOTIDE SEQUENCE [LARGE SCALE GENOMIC DNA]</scope>
    <source>
        <strain evidence="2 3">17bor-2</strain>
    </source>
</reference>
<evidence type="ECO:0000256" key="1">
    <source>
        <dbReference type="SAM" id="Phobius"/>
    </source>
</evidence>
<keyword evidence="3" id="KW-1185">Reference proteome</keyword>
<gene>
    <name evidence="2" type="ORF">DKM44_12285</name>
</gene>
<organism evidence="2 3">
    <name type="scientific">Deinococcus irradiatisoli</name>
    <dbReference type="NCBI Taxonomy" id="2202254"/>
    <lineage>
        <taxon>Bacteria</taxon>
        <taxon>Thermotogati</taxon>
        <taxon>Deinococcota</taxon>
        <taxon>Deinococci</taxon>
        <taxon>Deinococcales</taxon>
        <taxon>Deinococcaceae</taxon>
        <taxon>Deinococcus</taxon>
    </lineage>
</organism>
<proteinExistence type="predicted"/>
<feature type="transmembrane region" description="Helical" evidence="1">
    <location>
        <begin position="33"/>
        <end position="50"/>
    </location>
</feature>
<dbReference type="EMBL" id="CP029494">
    <property type="protein sequence ID" value="AWN23912.1"/>
    <property type="molecule type" value="Genomic_DNA"/>
</dbReference>
<keyword evidence="1" id="KW-1133">Transmembrane helix</keyword>
<dbReference type="Proteomes" id="UP000245368">
    <property type="component" value="Chromosome"/>
</dbReference>
<keyword evidence="1" id="KW-0472">Membrane</keyword>
<dbReference type="AlphaFoldDB" id="A0A2Z3JFW8"/>
<protein>
    <submittedName>
        <fullName evidence="2">Uncharacterized protein</fullName>
    </submittedName>
</protein>
<dbReference type="KEGG" id="dez:DKM44_12285"/>
<evidence type="ECO:0000313" key="2">
    <source>
        <dbReference type="EMBL" id="AWN23912.1"/>
    </source>
</evidence>